<dbReference type="Pfam" id="PF13426">
    <property type="entry name" value="PAS_9"/>
    <property type="match status" value="2"/>
</dbReference>
<dbReference type="CDD" id="cd00130">
    <property type="entry name" value="PAS"/>
    <property type="match status" value="6"/>
</dbReference>
<dbReference type="PROSITE" id="PS50113">
    <property type="entry name" value="PAC"/>
    <property type="match status" value="6"/>
</dbReference>
<evidence type="ECO:0000259" key="8">
    <source>
        <dbReference type="PROSITE" id="PS50112"/>
    </source>
</evidence>
<dbReference type="PANTHER" id="PTHR43304:SF1">
    <property type="entry name" value="PAC DOMAIN-CONTAINING PROTEIN"/>
    <property type="match status" value="1"/>
</dbReference>
<dbReference type="PANTHER" id="PTHR43304">
    <property type="entry name" value="PHYTOCHROME-LIKE PROTEIN CPH1"/>
    <property type="match status" value="1"/>
</dbReference>
<keyword evidence="11" id="KW-1185">Reference proteome</keyword>
<feature type="transmembrane region" description="Helical" evidence="6">
    <location>
        <begin position="175"/>
        <end position="198"/>
    </location>
</feature>
<comment type="catalytic activity">
    <reaction evidence="1">
        <text>ATP + protein L-histidine = ADP + protein N-phospho-L-histidine.</text>
        <dbReference type="EC" id="2.7.13.3"/>
    </reaction>
</comment>
<dbReference type="InterPro" id="IPR052162">
    <property type="entry name" value="Sensor_kinase/Photoreceptor"/>
</dbReference>
<dbReference type="InterPro" id="IPR036890">
    <property type="entry name" value="HATPase_C_sf"/>
</dbReference>
<feature type="domain" description="Histidine kinase" evidence="7">
    <location>
        <begin position="1155"/>
        <end position="1368"/>
    </location>
</feature>
<keyword evidence="4" id="KW-0808">Transferase</keyword>
<dbReference type="InterPro" id="IPR013655">
    <property type="entry name" value="PAS_fold_3"/>
</dbReference>
<evidence type="ECO:0000259" key="9">
    <source>
        <dbReference type="PROSITE" id="PS50113"/>
    </source>
</evidence>
<evidence type="ECO:0000256" key="2">
    <source>
        <dbReference type="ARBA" id="ARBA00012438"/>
    </source>
</evidence>
<feature type="domain" description="PAC" evidence="9">
    <location>
        <begin position="707"/>
        <end position="759"/>
    </location>
</feature>
<dbReference type="Pfam" id="PF08447">
    <property type="entry name" value="PAS_3"/>
    <property type="match status" value="2"/>
</dbReference>
<dbReference type="PRINTS" id="PR00344">
    <property type="entry name" value="BCTRLSENSOR"/>
</dbReference>
<gene>
    <name evidence="10" type="ORF">SAMN04489723_101227</name>
</gene>
<evidence type="ECO:0000256" key="5">
    <source>
        <dbReference type="ARBA" id="ARBA00022777"/>
    </source>
</evidence>
<keyword evidence="5" id="KW-0418">Kinase</keyword>
<dbReference type="EC" id="2.7.13.3" evidence="2"/>
<dbReference type="SUPFAM" id="SSF55874">
    <property type="entry name" value="ATPase domain of HSP90 chaperone/DNA topoisomerase II/histidine kinase"/>
    <property type="match status" value="1"/>
</dbReference>
<evidence type="ECO:0000256" key="6">
    <source>
        <dbReference type="SAM" id="Phobius"/>
    </source>
</evidence>
<dbReference type="OrthoDB" id="9766459at2"/>
<feature type="domain" description="PAS" evidence="8">
    <location>
        <begin position="753"/>
        <end position="806"/>
    </location>
</feature>
<sequence length="1368" mass="156187">MINLEKSIKKRYILFISTIILIVLAALVIVQNSVNTQKHSALLISKASQQCMLSESITNLVFSFDNKLSKRLGKDSLNTLQALVDEFEDSHKYLFSINKRDGDNSTLDSLLKISDRYLETIVLSSKNIINNPSSIEQDVRIIAETESPYFLTMQRAVEEYQKGASENLAKLKTTIYFLALIAVLILVGEFLFVLMPALKQLFKKNDELLKANVKLSASENKIIENVLELTKLKTDLETKEEYNKIFIEQAPTAIAMLDNNMCYIAVSQRWIIDYKMEGLEIIGRSHYDLFPEIGSEWKENHQKCLKGAIDRCDEAPFKRVDGSVQWIYWDVRPWYISEGKIGGLLMHTGDITHIKDNEEERIRIEKILEKTNKVARIGTWDINLIKSEIFWSKMVREIHELPEDFEPDLETAINFFREGKSRDTISKAVKEASEYGTPYDVEVELVTANNKIIWTRAIGQAEIFNGKCVRLFGVFQDINDIKISQIALNKAHNELKAIFNSGPIAIISTNNEGIITHFNYGAEVLLGYSATEMIGLVKPEIYLLKEEIEGFTEDIAKAYGIDDQEFDPFMELAKRDNYDTREWTYRRKDGSTFPVQLTLTAIKNDLGEKIGFLSVSFDITERKATENDLLRKNQLLNFAEEITMMGHWQWDTVADEVKWSNNLYKMFELNEDTIDLKFSSYFNFVHPEDQQTVTYYFDKAANDKKFYSFTHRIITTKGKIKTVQLLGEVITNAKGDVIEMIGTGQDITEQKMAENKFRGLLESAPDAMVIANENGVIQLINKQAELLFGYSSEELFQKSVDILIPERYITTTKDFIEDFFSNPKTKGMREGKEFYGVNKSGKEIPVQISFSPLQTEEGILVSAAIRDITVQKLAENELLRKNQLLSFAEKITMMGNWHWDLVTNIVKWSANLYHIFGLERDTELTFDTYFSFVHPDDREIVTDYFDKAISDRKFIELMHRIQLENGAIKTIQLLAEVITDNLGNVIEMVGTCQDVTVQRMAENKFRGLLESAPDAMVIVNEGGKIQLINKQAEKLFGYSLEELFDKSVEILIPERFMDNHHAHRGSFFSNPKVRAMGVGKGKELFGVNKHGIEIPIQISLSPLQTEEGLLVSAAIRDITEQKLAQNKIIEAKESLEVLAQKLTAQNTQLADFTHITSHNLRAPVSNLNSLLHFYNTSENEEDKAYVFEKFEKVIFHLTQTLNTLVEAIKTKKVSSENLKKITFDDVLIKTKEILSSKILKSGILITSDFSKVEKIYYNEVYLESIFLNLVDNAIKYSHKERIPELHIESDIENGVISLKFADNGMGIDLVRHGHKLFGLNKVFHRHPDAKGVGLFMTKTQVEAMGGVISASSKVDHGTTFNINFSYNE</sequence>
<dbReference type="GO" id="GO:0004673">
    <property type="term" value="F:protein histidine kinase activity"/>
    <property type="evidence" value="ECO:0007669"/>
    <property type="project" value="UniProtKB-EC"/>
</dbReference>
<dbReference type="STRING" id="237018.SAMN04489723_101227"/>
<dbReference type="Pfam" id="PF02518">
    <property type="entry name" value="HATPase_c"/>
    <property type="match status" value="1"/>
</dbReference>
<dbReference type="SUPFAM" id="SSF55785">
    <property type="entry name" value="PYP-like sensor domain (PAS domain)"/>
    <property type="match status" value="7"/>
</dbReference>
<feature type="domain" description="PAC" evidence="9">
    <location>
        <begin position="955"/>
        <end position="1007"/>
    </location>
</feature>
<dbReference type="SMART" id="SM00387">
    <property type="entry name" value="HATPase_c"/>
    <property type="match status" value="1"/>
</dbReference>
<dbReference type="Proteomes" id="UP000198790">
    <property type="component" value="Unassembled WGS sequence"/>
</dbReference>
<dbReference type="NCBIfam" id="TIGR00229">
    <property type="entry name" value="sensory_box"/>
    <property type="match status" value="6"/>
</dbReference>
<protein>
    <recommendedName>
        <fullName evidence="2">histidine kinase</fullName>
        <ecNumber evidence="2">2.7.13.3</ecNumber>
    </recommendedName>
</protein>
<dbReference type="PROSITE" id="PS50112">
    <property type="entry name" value="PAS"/>
    <property type="match status" value="4"/>
</dbReference>
<dbReference type="InterPro" id="IPR013767">
    <property type="entry name" value="PAS_fold"/>
</dbReference>
<feature type="transmembrane region" description="Helical" evidence="6">
    <location>
        <begin position="12"/>
        <end position="30"/>
    </location>
</feature>
<keyword evidence="6" id="KW-1133">Transmembrane helix</keyword>
<dbReference type="InterPro" id="IPR004358">
    <property type="entry name" value="Sig_transdc_His_kin-like_C"/>
</dbReference>
<feature type="domain" description="PAC" evidence="9">
    <location>
        <begin position="1080"/>
        <end position="1130"/>
    </location>
</feature>
<dbReference type="EMBL" id="FOKK01000001">
    <property type="protein sequence ID" value="SFA76497.1"/>
    <property type="molecule type" value="Genomic_DNA"/>
</dbReference>
<evidence type="ECO:0000259" key="7">
    <source>
        <dbReference type="PROSITE" id="PS50109"/>
    </source>
</evidence>
<reference evidence="10 11" key="1">
    <citation type="submission" date="2016-10" db="EMBL/GenBank/DDBJ databases">
        <authorList>
            <person name="de Groot N.N."/>
        </authorList>
    </citation>
    <scope>NUCLEOTIDE SEQUENCE [LARGE SCALE GENOMIC DNA]</scope>
    <source>
        <strain evidence="10 11">DSM 23399</strain>
    </source>
</reference>
<dbReference type="RefSeq" id="WP_092894331.1">
    <property type="nucleotide sequence ID" value="NZ_FOKK01000001.1"/>
</dbReference>
<dbReference type="InterPro" id="IPR000014">
    <property type="entry name" value="PAS"/>
</dbReference>
<dbReference type="Gene3D" id="3.30.450.20">
    <property type="entry name" value="PAS domain"/>
    <property type="match status" value="7"/>
</dbReference>
<feature type="domain" description="PAS" evidence="8">
    <location>
        <begin position="1001"/>
        <end position="1054"/>
    </location>
</feature>
<evidence type="ECO:0000256" key="4">
    <source>
        <dbReference type="ARBA" id="ARBA00022679"/>
    </source>
</evidence>
<dbReference type="InterPro" id="IPR003594">
    <property type="entry name" value="HATPase_dom"/>
</dbReference>
<evidence type="ECO:0000256" key="3">
    <source>
        <dbReference type="ARBA" id="ARBA00022553"/>
    </source>
</evidence>
<dbReference type="SMART" id="SM00091">
    <property type="entry name" value="PAS"/>
    <property type="match status" value="6"/>
</dbReference>
<dbReference type="Gene3D" id="2.10.70.100">
    <property type="match status" value="2"/>
</dbReference>
<feature type="domain" description="PAC" evidence="9">
    <location>
        <begin position="830"/>
        <end position="880"/>
    </location>
</feature>
<dbReference type="GO" id="GO:0006355">
    <property type="term" value="P:regulation of DNA-templated transcription"/>
    <property type="evidence" value="ECO:0007669"/>
    <property type="project" value="InterPro"/>
</dbReference>
<dbReference type="SMART" id="SM00086">
    <property type="entry name" value="PAC"/>
    <property type="match status" value="7"/>
</dbReference>
<dbReference type="InterPro" id="IPR035965">
    <property type="entry name" value="PAS-like_dom_sf"/>
</dbReference>
<name>A0A1I0VKE2_9BACT</name>
<proteinExistence type="predicted"/>
<feature type="domain" description="PAC" evidence="9">
    <location>
        <begin position="579"/>
        <end position="631"/>
    </location>
</feature>
<evidence type="ECO:0000313" key="11">
    <source>
        <dbReference type="Proteomes" id="UP000198790"/>
    </source>
</evidence>
<keyword evidence="6" id="KW-0472">Membrane</keyword>
<dbReference type="InterPro" id="IPR001610">
    <property type="entry name" value="PAC"/>
</dbReference>
<dbReference type="Pfam" id="PF00989">
    <property type="entry name" value="PAS"/>
    <property type="match status" value="1"/>
</dbReference>
<organism evidence="10 11">
    <name type="scientific">Algoriphagus aquimarinus</name>
    <dbReference type="NCBI Taxonomy" id="237018"/>
    <lineage>
        <taxon>Bacteria</taxon>
        <taxon>Pseudomonadati</taxon>
        <taxon>Bacteroidota</taxon>
        <taxon>Cytophagia</taxon>
        <taxon>Cytophagales</taxon>
        <taxon>Cyclobacteriaceae</taxon>
        <taxon>Algoriphagus</taxon>
    </lineage>
</organism>
<accession>A0A1I0VKE2</accession>
<dbReference type="Gene3D" id="3.30.565.10">
    <property type="entry name" value="Histidine kinase-like ATPase, C-terminal domain"/>
    <property type="match status" value="1"/>
</dbReference>
<dbReference type="PROSITE" id="PS50109">
    <property type="entry name" value="HIS_KIN"/>
    <property type="match status" value="1"/>
</dbReference>
<dbReference type="InterPro" id="IPR000700">
    <property type="entry name" value="PAS-assoc_C"/>
</dbReference>
<keyword evidence="3" id="KW-0597">Phosphoprotein</keyword>
<feature type="domain" description="PAS" evidence="8">
    <location>
        <begin position="900"/>
        <end position="952"/>
    </location>
</feature>
<dbReference type="InterPro" id="IPR005467">
    <property type="entry name" value="His_kinase_dom"/>
</dbReference>
<feature type="domain" description="PAC" evidence="9">
    <location>
        <begin position="311"/>
        <end position="363"/>
    </location>
</feature>
<dbReference type="Pfam" id="PF08448">
    <property type="entry name" value="PAS_4"/>
    <property type="match status" value="1"/>
</dbReference>
<keyword evidence="6" id="KW-0812">Transmembrane</keyword>
<evidence type="ECO:0000256" key="1">
    <source>
        <dbReference type="ARBA" id="ARBA00000085"/>
    </source>
</evidence>
<dbReference type="InterPro" id="IPR013656">
    <property type="entry name" value="PAS_4"/>
</dbReference>
<evidence type="ECO:0000313" key="10">
    <source>
        <dbReference type="EMBL" id="SFA76497.1"/>
    </source>
</evidence>
<feature type="domain" description="PAS" evidence="8">
    <location>
        <begin position="491"/>
        <end position="535"/>
    </location>
</feature>